<evidence type="ECO:0000313" key="2">
    <source>
        <dbReference type="Proteomes" id="UP000823775"/>
    </source>
</evidence>
<gene>
    <name evidence="1" type="ORF">HAX54_049830</name>
</gene>
<dbReference type="Proteomes" id="UP000823775">
    <property type="component" value="Unassembled WGS sequence"/>
</dbReference>
<keyword evidence="2" id="KW-1185">Reference proteome</keyword>
<evidence type="ECO:0000313" key="1">
    <source>
        <dbReference type="EMBL" id="MCE3051438.1"/>
    </source>
</evidence>
<organism evidence="1 2">
    <name type="scientific">Datura stramonium</name>
    <name type="common">Jimsonweed</name>
    <name type="synonym">Common thornapple</name>
    <dbReference type="NCBI Taxonomy" id="4076"/>
    <lineage>
        <taxon>Eukaryota</taxon>
        <taxon>Viridiplantae</taxon>
        <taxon>Streptophyta</taxon>
        <taxon>Embryophyta</taxon>
        <taxon>Tracheophyta</taxon>
        <taxon>Spermatophyta</taxon>
        <taxon>Magnoliopsida</taxon>
        <taxon>eudicotyledons</taxon>
        <taxon>Gunneridae</taxon>
        <taxon>Pentapetalae</taxon>
        <taxon>asterids</taxon>
        <taxon>lamiids</taxon>
        <taxon>Solanales</taxon>
        <taxon>Solanaceae</taxon>
        <taxon>Solanoideae</taxon>
        <taxon>Datureae</taxon>
        <taxon>Datura</taxon>
    </lineage>
</organism>
<reference evidence="1 2" key="1">
    <citation type="journal article" date="2021" name="BMC Genomics">
        <title>Datura genome reveals duplications of psychoactive alkaloid biosynthetic genes and high mutation rate following tissue culture.</title>
        <authorList>
            <person name="Rajewski A."/>
            <person name="Carter-House D."/>
            <person name="Stajich J."/>
            <person name="Litt A."/>
        </authorList>
    </citation>
    <scope>NUCLEOTIDE SEQUENCE [LARGE SCALE GENOMIC DNA]</scope>
    <source>
        <strain evidence="1">AR-01</strain>
    </source>
</reference>
<comment type="caution">
    <text evidence="1">The sequence shown here is derived from an EMBL/GenBank/DDBJ whole genome shotgun (WGS) entry which is preliminary data.</text>
</comment>
<accession>A0ABS8WPP7</accession>
<proteinExistence type="predicted"/>
<protein>
    <submittedName>
        <fullName evidence="1">Uncharacterized protein</fullName>
    </submittedName>
</protein>
<dbReference type="EMBL" id="JACEIK010008553">
    <property type="protein sequence ID" value="MCE3051438.1"/>
    <property type="molecule type" value="Genomic_DNA"/>
</dbReference>
<name>A0ABS8WPP7_DATST</name>
<feature type="non-terminal residue" evidence="1">
    <location>
        <position position="99"/>
    </location>
</feature>
<sequence>MEKWWKMEFRRIFAEIGRLTGLRIEAAIRRLPVTYVPELQVFCCPSAINRRNANSAQRLTKGSFGISIQPSAFCLVLSFTGDLRFLTGGSPVSHHSFLY</sequence>